<evidence type="ECO:0000313" key="3">
    <source>
        <dbReference type="Proteomes" id="UP000074119"/>
    </source>
</evidence>
<name>A0A127M9I4_9GAMM</name>
<organism evidence="2 3">
    <name type="scientific">Zhongshania aliphaticivorans</name>
    <dbReference type="NCBI Taxonomy" id="1470434"/>
    <lineage>
        <taxon>Bacteria</taxon>
        <taxon>Pseudomonadati</taxon>
        <taxon>Pseudomonadota</taxon>
        <taxon>Gammaproteobacteria</taxon>
        <taxon>Cellvibrionales</taxon>
        <taxon>Spongiibacteraceae</taxon>
        <taxon>Zhongshania</taxon>
    </lineage>
</organism>
<accession>A0A127M9I4</accession>
<gene>
    <name evidence="2" type="ORF">AZF00_17040</name>
</gene>
<dbReference type="KEGG" id="zal:AZF00_17040"/>
<evidence type="ECO:0000259" key="1">
    <source>
        <dbReference type="SMART" id="SM00769"/>
    </source>
</evidence>
<dbReference type="AlphaFoldDB" id="A0A127M9I4"/>
<dbReference type="Pfam" id="PF03168">
    <property type="entry name" value="LEA_2"/>
    <property type="match status" value="1"/>
</dbReference>
<dbReference type="SUPFAM" id="SSF117070">
    <property type="entry name" value="LEA14-like"/>
    <property type="match status" value="1"/>
</dbReference>
<proteinExistence type="predicted"/>
<dbReference type="STRING" id="1470434.AZF00_17040"/>
<dbReference type="SMART" id="SM00769">
    <property type="entry name" value="WHy"/>
    <property type="match status" value="1"/>
</dbReference>
<dbReference type="EMBL" id="CP014544">
    <property type="protein sequence ID" value="AMO69902.1"/>
    <property type="molecule type" value="Genomic_DNA"/>
</dbReference>
<feature type="domain" description="Water stress and hypersensitive response" evidence="1">
    <location>
        <begin position="52"/>
        <end position="171"/>
    </location>
</feature>
<dbReference type="InterPro" id="IPR013990">
    <property type="entry name" value="WHy-dom"/>
</dbReference>
<dbReference type="Gene3D" id="2.60.40.1820">
    <property type="match status" value="1"/>
</dbReference>
<dbReference type="InterPro" id="IPR004864">
    <property type="entry name" value="LEA_2"/>
</dbReference>
<sequence>MKQGRRLVPLFYVNKSCFKGALCMRLTTVITVLFSLLLSACAAFNPIEKPQVAITHIKMAPGNGFQQQLLVGLQLDNPNSFAVNLGRLRYQLSLQGQALAGGSLNESFSLPANGRTQIVVPVDVNLLSGIGVLRAVMNSMQSELDYQLSLTAAVENFGLGDITINKNGKVGMGAAAP</sequence>
<protein>
    <recommendedName>
        <fullName evidence="1">Water stress and hypersensitive response domain-containing protein</fullName>
    </recommendedName>
</protein>
<dbReference type="GO" id="GO:0009269">
    <property type="term" value="P:response to desiccation"/>
    <property type="evidence" value="ECO:0007669"/>
    <property type="project" value="InterPro"/>
</dbReference>
<dbReference type="Proteomes" id="UP000074119">
    <property type="component" value="Chromosome"/>
</dbReference>
<reference evidence="2 3" key="1">
    <citation type="submission" date="2015-12" db="EMBL/GenBank/DDBJ databases">
        <authorList>
            <person name="Shamseldin A."/>
            <person name="Moawad H."/>
            <person name="Abd El-Rahim W.M."/>
            <person name="Sadowsky M.J."/>
        </authorList>
    </citation>
    <scope>NUCLEOTIDE SEQUENCE [LARGE SCALE GENOMIC DNA]</scope>
    <source>
        <strain evidence="2 3">SM2</strain>
    </source>
</reference>
<evidence type="ECO:0000313" key="2">
    <source>
        <dbReference type="EMBL" id="AMO69902.1"/>
    </source>
</evidence>